<dbReference type="OrthoDB" id="1779569at2"/>
<protein>
    <submittedName>
        <fullName evidence="3">Uncharacterized protein</fullName>
    </submittedName>
</protein>
<proteinExistence type="predicted"/>
<keyword evidence="1" id="KW-1133">Transmembrane helix</keyword>
<evidence type="ECO:0000313" key="4">
    <source>
        <dbReference type="Proteomes" id="UP000036873"/>
    </source>
</evidence>
<reference evidence="4" key="1">
    <citation type="submission" date="2015-07" db="EMBL/GenBank/DDBJ databases">
        <title>Draft genome sequence of Acetobacterium bakii DSM 8293, a potential psychrophilic chemical producer through syngas fermentation.</title>
        <authorList>
            <person name="Song Y."/>
            <person name="Hwang S."/>
            <person name="Cho B.-K."/>
        </authorList>
    </citation>
    <scope>NUCLEOTIDE SEQUENCE [LARGE SCALE GENOMIC DNA]</scope>
    <source>
        <strain evidence="4">DSM 8239</strain>
    </source>
</reference>
<keyword evidence="1" id="KW-0472">Membrane</keyword>
<dbReference type="RefSeq" id="WP_050741382.1">
    <property type="nucleotide sequence ID" value="NZ_LGYO01000044.1"/>
</dbReference>
<sequence length="247" mass="26519">MKREKKKAVFGLIIMVLMTISISIPVFATDKVDTTVYDSASTTETLSWKAFNILLGYNDMGTEITGSPATGIYEFSAGGTADGELKYAWTFDGSTFTEPYTKETKGPINLTVQTASETENALGITFDLYNSHTDGKDNSLSGYANLKLKVSEFFSDGTKLVVTGSDDYSKEVSVVDGYISFDVNKGGTYVAKGNPDAVSENTTDNEIAAAESPNPVNIGLVILIIVLVLVVSGGIIVFLKRKGKHDN</sequence>
<dbReference type="STRING" id="52689.AKG39_15860"/>
<evidence type="ECO:0000313" key="3">
    <source>
        <dbReference type="EMBL" id="KNZ40777.1"/>
    </source>
</evidence>
<evidence type="ECO:0000256" key="1">
    <source>
        <dbReference type="SAM" id="Phobius"/>
    </source>
</evidence>
<keyword evidence="4" id="KW-1185">Reference proteome</keyword>
<feature type="transmembrane region" description="Helical" evidence="1">
    <location>
        <begin position="218"/>
        <end position="239"/>
    </location>
</feature>
<name>A0A0L6TXH2_9FIRM</name>
<gene>
    <name evidence="3" type="ORF">AKG39_15860</name>
</gene>
<dbReference type="Proteomes" id="UP000036873">
    <property type="component" value="Unassembled WGS sequence"/>
</dbReference>
<evidence type="ECO:0000256" key="2">
    <source>
        <dbReference type="SAM" id="SignalP"/>
    </source>
</evidence>
<dbReference type="EMBL" id="LGYO01000044">
    <property type="protein sequence ID" value="KNZ40777.1"/>
    <property type="molecule type" value="Genomic_DNA"/>
</dbReference>
<accession>A0A0L6TXH2</accession>
<keyword evidence="2" id="KW-0732">Signal</keyword>
<keyword evidence="1" id="KW-0812">Transmembrane</keyword>
<feature type="signal peptide" evidence="2">
    <location>
        <begin position="1"/>
        <end position="28"/>
    </location>
</feature>
<feature type="chain" id="PRO_5005567580" evidence="2">
    <location>
        <begin position="29"/>
        <end position="247"/>
    </location>
</feature>
<dbReference type="AlphaFoldDB" id="A0A0L6TXH2"/>
<comment type="caution">
    <text evidence="3">The sequence shown here is derived from an EMBL/GenBank/DDBJ whole genome shotgun (WGS) entry which is preliminary data.</text>
</comment>
<organism evidence="3 4">
    <name type="scientific">Acetobacterium bakii</name>
    <dbReference type="NCBI Taxonomy" id="52689"/>
    <lineage>
        <taxon>Bacteria</taxon>
        <taxon>Bacillati</taxon>
        <taxon>Bacillota</taxon>
        <taxon>Clostridia</taxon>
        <taxon>Eubacteriales</taxon>
        <taxon>Eubacteriaceae</taxon>
        <taxon>Acetobacterium</taxon>
    </lineage>
</organism>